<evidence type="ECO:0000313" key="2">
    <source>
        <dbReference type="Proteomes" id="UP000037510"/>
    </source>
</evidence>
<gene>
    <name evidence="1" type="ORF">OBRU01_09256</name>
</gene>
<protein>
    <submittedName>
        <fullName evidence="1">Diguanylate cyclase with PAS sensor</fullName>
    </submittedName>
</protein>
<reference evidence="1 2" key="1">
    <citation type="journal article" date="2015" name="Genome Biol. Evol.">
        <title>The genome of winter moth (Operophtera brumata) provides a genomic perspective on sexual dimorphism and phenology.</title>
        <authorList>
            <person name="Derks M.F."/>
            <person name="Smit S."/>
            <person name="Salis L."/>
            <person name="Schijlen E."/>
            <person name="Bossers A."/>
            <person name="Mateman C."/>
            <person name="Pijl A.S."/>
            <person name="de Ridder D."/>
            <person name="Groenen M.A."/>
            <person name="Visser M.E."/>
            <person name="Megens H.J."/>
        </authorList>
    </citation>
    <scope>NUCLEOTIDE SEQUENCE [LARGE SCALE GENOMIC DNA]</scope>
    <source>
        <strain evidence="1">WM2013NL</strain>
        <tissue evidence="1">Head and thorax</tissue>
    </source>
</reference>
<dbReference type="EMBL" id="JTDY01002700">
    <property type="protein sequence ID" value="KOB70894.1"/>
    <property type="molecule type" value="Genomic_DNA"/>
</dbReference>
<organism evidence="1 2">
    <name type="scientific">Operophtera brumata</name>
    <name type="common">Winter moth</name>
    <name type="synonym">Phalaena brumata</name>
    <dbReference type="NCBI Taxonomy" id="104452"/>
    <lineage>
        <taxon>Eukaryota</taxon>
        <taxon>Metazoa</taxon>
        <taxon>Ecdysozoa</taxon>
        <taxon>Arthropoda</taxon>
        <taxon>Hexapoda</taxon>
        <taxon>Insecta</taxon>
        <taxon>Pterygota</taxon>
        <taxon>Neoptera</taxon>
        <taxon>Endopterygota</taxon>
        <taxon>Lepidoptera</taxon>
        <taxon>Glossata</taxon>
        <taxon>Ditrysia</taxon>
        <taxon>Geometroidea</taxon>
        <taxon>Geometridae</taxon>
        <taxon>Larentiinae</taxon>
        <taxon>Operophtera</taxon>
    </lineage>
</organism>
<comment type="caution">
    <text evidence="1">The sequence shown here is derived from an EMBL/GenBank/DDBJ whole genome shotgun (WGS) entry which is preliminary data.</text>
</comment>
<accession>A0A0L7L6F7</accession>
<evidence type="ECO:0000313" key="1">
    <source>
        <dbReference type="EMBL" id="KOB70894.1"/>
    </source>
</evidence>
<keyword evidence="2" id="KW-1185">Reference proteome</keyword>
<sequence>MDQSMDNSLSNKCYKCEEKLLDNLNIEFNSWNSIVVLWNKYQIFIYENYKFESAAKVFIPDYQIHRLLVTNNYLLCLDINGFVHLSTLKFKNSAQKLMKCTFQPRDQGIKACVNYSEDHSLSLKYESEAYFLSLNKICSNFQEVKKVELHYRDTWLLEDNAKDKYFLTHWKIPENYFGIFQKMFNIDKLSSHHLIVLTFDRFTVYGCLFDSEVEEKTNLLKLYSCPSEICSIEIIGTDNSYMIIGLKMDIAHLNTALYKLVIANNTFMYTDGVTTWKAENVFSENISFKQFYIKNVNDFLQCGDQLICTTFNQLIYVCCQDEQSYLKPVIKEYTSAQELLNNSEYLNKVFHEVEKGKELAKKLSVEEAYLAAMSLSKRQEIMDNVIHSAVSVSSSFLEVMKENKEELTLTEDISQYFQPGLLVITVRIKCNAQGRLLDIISDIMANSDVKLQVILSNEHKILKQTSMKMSKENYLIPLQLQHSTEINVHIRLITIIPGTYDKKQKIWTELYNKNIKLTSEHFIRANVQKSLVCQKQPIDDLEMSILKFTNQYGSQFELTDISKHTSYSMYVRLPQKFDPCHFNRCTSEFMKQMLSSQEFLQSESQINFMVGKEVVSVVLVNDGFSKNRKLTITSGNLKITSNIRNFFSDIVYRDNPCKPGEEFIDNSFYTSVENLQKVVKQCITTSSSFEVFLVLMEQFEEQVIAMIPV</sequence>
<proteinExistence type="predicted"/>
<name>A0A0L7L6F7_OPEBR</name>
<dbReference type="Proteomes" id="UP000037510">
    <property type="component" value="Unassembled WGS sequence"/>
</dbReference>
<dbReference type="AlphaFoldDB" id="A0A0L7L6F7"/>